<reference evidence="2" key="1">
    <citation type="submission" date="2025-08" db="UniProtKB">
        <authorList>
            <consortium name="Ensembl"/>
        </authorList>
    </citation>
    <scope>IDENTIFICATION</scope>
</reference>
<dbReference type="InterPro" id="IPR003533">
    <property type="entry name" value="Doublecortin_dom"/>
</dbReference>
<evidence type="ECO:0000313" key="3">
    <source>
        <dbReference type="Proteomes" id="UP000694421"/>
    </source>
</evidence>
<reference evidence="2" key="2">
    <citation type="submission" date="2025-09" db="UniProtKB">
        <authorList>
            <consortium name="Ensembl"/>
        </authorList>
    </citation>
    <scope>IDENTIFICATION</scope>
</reference>
<dbReference type="GO" id="GO:0008017">
    <property type="term" value="F:microtubule binding"/>
    <property type="evidence" value="ECO:0007669"/>
    <property type="project" value="InterPro"/>
</dbReference>
<sequence length="560" mass="63600">ISRALSGMCGNPNIVLKYKKYENGAANQKWKYSETTRTLHAFYTTTLDQEITAANCSSVCTFTVASIKKINQPGYYFLSSCGKQKVMICLACARTIRGKKELKKLLPGTVFSCASGSEEGKCLCIWPFKCLNVNKTDLSTSEAESTLHYLEEVLASLRTETSLKTISEKMSAAINQKVVKIIAYKNGAGYRNGHLIIASTFPMLLSLCTRRLELNRTACRLYTSEGTLILTVQDLVLCAVNNYFRKSKYKIFFFHSTIKDKEGEEEMNFKSTSPPMNSDDLNLIDDLLLTRILRTPIEVWVSSGEPFVPLETLHKSEKQGRQRWLEKDRILADLDAMKHKMRQLQGRRITKSTPPSLVPTKSPVQPVVVEGGWTEETQEEMKLMEMIQHTEMHLLELQALQLKRSSPFSPKLLANSQRDLYKQPTTKRVWAYMNGYAPEQGAHAWGRTIAELLDSCTAQLKMPQSAKALYTPDGEHLQSWDEIERDMIVCASTGHSFITMKQEVEVRAIYARIRKQQGPDSTNIVVSPSKNGTEKETWWSSNLCVPRRVLSELLFRERMR</sequence>
<dbReference type="InterPro" id="IPR056415">
    <property type="entry name" value="DCX2_DCDC1"/>
</dbReference>
<dbReference type="CDD" id="cd17158">
    <property type="entry name" value="DCX3_DCDC5"/>
    <property type="match status" value="1"/>
</dbReference>
<accession>A0A8D0B7Q7</accession>
<dbReference type="Ensembl" id="ENSSMRT00000002281.1">
    <property type="protein sequence ID" value="ENSSMRP00000001904.1"/>
    <property type="gene ID" value="ENSSMRG00000001643.1"/>
</dbReference>
<feature type="domain" description="Doublecortin" evidence="1">
    <location>
        <begin position="447"/>
        <end position="503"/>
    </location>
</feature>
<dbReference type="PANTHER" id="PTHR46302:SF3">
    <property type="entry name" value="DOUBLECORTIN DOMAIN-CONTAINING PROTEIN 1"/>
    <property type="match status" value="1"/>
</dbReference>
<dbReference type="CDD" id="cd17159">
    <property type="entry name" value="DCX4_DCDC5"/>
    <property type="match status" value="1"/>
</dbReference>
<dbReference type="OMA" id="WVSCGEA"/>
<evidence type="ECO:0000259" key="1">
    <source>
        <dbReference type="PROSITE" id="PS50309"/>
    </source>
</evidence>
<proteinExistence type="predicted"/>
<organism evidence="2 3">
    <name type="scientific">Salvator merianae</name>
    <name type="common">Argentine black and white tegu</name>
    <name type="synonym">Tupinambis merianae</name>
    <dbReference type="NCBI Taxonomy" id="96440"/>
    <lineage>
        <taxon>Eukaryota</taxon>
        <taxon>Metazoa</taxon>
        <taxon>Chordata</taxon>
        <taxon>Craniata</taxon>
        <taxon>Vertebrata</taxon>
        <taxon>Euteleostomi</taxon>
        <taxon>Lepidosauria</taxon>
        <taxon>Squamata</taxon>
        <taxon>Bifurcata</taxon>
        <taxon>Unidentata</taxon>
        <taxon>Episquamata</taxon>
        <taxon>Laterata</taxon>
        <taxon>Teiioidea</taxon>
        <taxon>Teiidae</taxon>
        <taxon>Salvator</taxon>
    </lineage>
</organism>
<dbReference type="GO" id="GO:0030496">
    <property type="term" value="C:midbody"/>
    <property type="evidence" value="ECO:0007669"/>
    <property type="project" value="TreeGrafter"/>
</dbReference>
<dbReference type="AlphaFoldDB" id="A0A8D0B7Q7"/>
<dbReference type="Proteomes" id="UP000694421">
    <property type="component" value="Unplaced"/>
</dbReference>
<keyword evidence="3" id="KW-1185">Reference proteome</keyword>
<dbReference type="PANTHER" id="PTHR46302">
    <property type="entry name" value="DOUBLECORTIN DOMAIN-CONTAINING PROTEIN 1"/>
    <property type="match status" value="1"/>
</dbReference>
<dbReference type="Gene3D" id="3.10.20.230">
    <property type="entry name" value="Doublecortin domain"/>
    <property type="match status" value="1"/>
</dbReference>
<dbReference type="PROSITE" id="PS50309">
    <property type="entry name" value="DC"/>
    <property type="match status" value="1"/>
</dbReference>
<dbReference type="GeneTree" id="ENSGT00940000163542"/>
<dbReference type="SUPFAM" id="SSF89837">
    <property type="entry name" value="Doublecortin (DC)"/>
    <property type="match status" value="2"/>
</dbReference>
<dbReference type="GO" id="GO:1902412">
    <property type="term" value="P:regulation of mitotic cytokinesis"/>
    <property type="evidence" value="ECO:0007669"/>
    <property type="project" value="InterPro"/>
</dbReference>
<name>A0A8D0B7Q7_SALMN</name>
<dbReference type="GO" id="GO:0035556">
    <property type="term" value="P:intracellular signal transduction"/>
    <property type="evidence" value="ECO:0007669"/>
    <property type="project" value="InterPro"/>
</dbReference>
<dbReference type="InterPro" id="IPR043188">
    <property type="entry name" value="DCDC1"/>
</dbReference>
<protein>
    <submittedName>
        <fullName evidence="2">Doublecortin domain containing 1</fullName>
    </submittedName>
</protein>
<dbReference type="InterPro" id="IPR036572">
    <property type="entry name" value="Doublecortin_dom_sf"/>
</dbReference>
<dbReference type="Pfam" id="PF24478">
    <property type="entry name" value="DCX2_DCDC1"/>
    <property type="match status" value="1"/>
</dbReference>
<evidence type="ECO:0000313" key="2">
    <source>
        <dbReference type="Ensembl" id="ENSSMRP00000001904.1"/>
    </source>
</evidence>